<dbReference type="PROSITE" id="PS51257">
    <property type="entry name" value="PROKAR_LIPOPROTEIN"/>
    <property type="match status" value="1"/>
</dbReference>
<protein>
    <recommendedName>
        <fullName evidence="3">Lipoprotein</fullName>
    </recommendedName>
</protein>
<accession>A0ABY6M3H7</accession>
<dbReference type="Proteomes" id="UP001163632">
    <property type="component" value="Chromosome"/>
</dbReference>
<sequence>MKKLAMMMVLACLVAGCAKKEKVNGVSLTFDELELAMFDCEDLMENRSLANRIVNRQVTLDPNNSDRVNHAISAYIRLNQLGLIDKDQDVREVGLVCQAVDHQYLNP</sequence>
<organism evidence="1 2">
    <name type="scientific">Moraxella bovis</name>
    <dbReference type="NCBI Taxonomy" id="476"/>
    <lineage>
        <taxon>Bacteria</taxon>
        <taxon>Pseudomonadati</taxon>
        <taxon>Pseudomonadota</taxon>
        <taxon>Gammaproteobacteria</taxon>
        <taxon>Moraxellales</taxon>
        <taxon>Moraxellaceae</taxon>
        <taxon>Moraxella</taxon>
    </lineage>
</organism>
<evidence type="ECO:0000313" key="1">
    <source>
        <dbReference type="EMBL" id="UZA02063.1"/>
    </source>
</evidence>
<dbReference type="RefSeq" id="WP_264684433.1">
    <property type="nucleotide sequence ID" value="NZ_CP087798.1"/>
</dbReference>
<reference evidence="1" key="1">
    <citation type="journal article" date="2022" name="BMC Microbiol.">
        <title>Whole genome sequencing of Moraxella bovis strains from North America reveals two genotypes with different genetic determinants.</title>
        <authorList>
            <person name="Wynn E.L."/>
            <person name="Hille M.M."/>
            <person name="Loy J.D."/>
            <person name="Schuller G."/>
            <person name="Kuhn K.L."/>
            <person name="Dickey A.M."/>
            <person name="Bono J.L."/>
            <person name="Clawson M.L."/>
        </authorList>
    </citation>
    <scope>NUCLEOTIDE SEQUENCE</scope>
    <source>
        <strain evidence="1">SAM102599</strain>
    </source>
</reference>
<proteinExistence type="predicted"/>
<keyword evidence="2" id="KW-1185">Reference proteome</keyword>
<name>A0ABY6M3H7_MORBO</name>
<evidence type="ECO:0008006" key="3">
    <source>
        <dbReference type="Google" id="ProtNLM"/>
    </source>
</evidence>
<gene>
    <name evidence="1" type="ORF">LP092_08635</name>
</gene>
<dbReference type="EMBL" id="CP087830">
    <property type="protein sequence ID" value="UZA02063.1"/>
    <property type="molecule type" value="Genomic_DNA"/>
</dbReference>
<evidence type="ECO:0000313" key="2">
    <source>
        <dbReference type="Proteomes" id="UP001163632"/>
    </source>
</evidence>